<keyword evidence="2" id="KW-0687">Ribonucleoprotein</keyword>
<proteinExistence type="predicted"/>
<dbReference type="EMBL" id="KZ503976">
    <property type="protein sequence ID" value="PKU60258.1"/>
    <property type="molecule type" value="Genomic_DNA"/>
</dbReference>
<dbReference type="Proteomes" id="UP000233837">
    <property type="component" value="Unassembled WGS sequence"/>
</dbReference>
<evidence type="ECO:0000313" key="2">
    <source>
        <dbReference type="EMBL" id="PKU60258.1"/>
    </source>
</evidence>
<dbReference type="InterPro" id="IPR036769">
    <property type="entry name" value="Ribosomal_uL11_C_sf"/>
</dbReference>
<reference evidence="2 3" key="2">
    <citation type="journal article" date="2017" name="Nature">
        <title>The Apostasia genome and the evolution of orchids.</title>
        <authorList>
            <person name="Zhang G.Q."/>
            <person name="Liu K.W."/>
            <person name="Li Z."/>
            <person name="Lohaus R."/>
            <person name="Hsiao Y.Y."/>
            <person name="Niu S.C."/>
            <person name="Wang J.Y."/>
            <person name="Lin Y.C."/>
            <person name="Xu Q."/>
            <person name="Chen L.J."/>
            <person name="Yoshida K."/>
            <person name="Fujiwara S."/>
            <person name="Wang Z.W."/>
            <person name="Zhang Y.Q."/>
            <person name="Mitsuda N."/>
            <person name="Wang M."/>
            <person name="Liu G.H."/>
            <person name="Pecoraro L."/>
            <person name="Huang H.X."/>
            <person name="Xiao X.J."/>
            <person name="Lin M."/>
            <person name="Wu X.Y."/>
            <person name="Wu W.L."/>
            <person name="Chen Y.Y."/>
            <person name="Chang S.B."/>
            <person name="Sakamoto S."/>
            <person name="Ohme-Takagi M."/>
            <person name="Yagi M."/>
            <person name="Zeng S.J."/>
            <person name="Shen C.Y."/>
            <person name="Yeh C.M."/>
            <person name="Luo Y.B."/>
            <person name="Tsai W.C."/>
            <person name="Van de Peer Y."/>
            <person name="Liu Z.J."/>
        </authorList>
    </citation>
    <scope>NUCLEOTIDE SEQUENCE [LARGE SCALE GENOMIC DNA]</scope>
    <source>
        <tissue evidence="2">The whole plant</tissue>
    </source>
</reference>
<dbReference type="Gene3D" id="1.10.10.250">
    <property type="entry name" value="Ribosomal protein L11, C-terminal domain"/>
    <property type="match status" value="1"/>
</dbReference>
<protein>
    <submittedName>
        <fullName evidence="2">60S ribosomal protein L12-3</fullName>
    </submittedName>
</protein>
<name>A0A2I0VA23_9ASPA</name>
<keyword evidence="3" id="KW-1185">Reference proteome</keyword>
<dbReference type="AlphaFoldDB" id="A0A2I0VA23"/>
<dbReference type="GO" id="GO:0005840">
    <property type="term" value="C:ribosome"/>
    <property type="evidence" value="ECO:0007669"/>
    <property type="project" value="UniProtKB-KW"/>
</dbReference>
<evidence type="ECO:0000313" key="3">
    <source>
        <dbReference type="Proteomes" id="UP000233837"/>
    </source>
</evidence>
<accession>A0A2I0VA23</accession>
<feature type="region of interest" description="Disordered" evidence="1">
    <location>
        <begin position="159"/>
        <end position="181"/>
    </location>
</feature>
<organism evidence="2 3">
    <name type="scientific">Dendrobium catenatum</name>
    <dbReference type="NCBI Taxonomy" id="906689"/>
    <lineage>
        <taxon>Eukaryota</taxon>
        <taxon>Viridiplantae</taxon>
        <taxon>Streptophyta</taxon>
        <taxon>Embryophyta</taxon>
        <taxon>Tracheophyta</taxon>
        <taxon>Spermatophyta</taxon>
        <taxon>Magnoliopsida</taxon>
        <taxon>Liliopsida</taxon>
        <taxon>Asparagales</taxon>
        <taxon>Orchidaceae</taxon>
        <taxon>Epidendroideae</taxon>
        <taxon>Malaxideae</taxon>
        <taxon>Dendrobiinae</taxon>
        <taxon>Dendrobium</taxon>
    </lineage>
</organism>
<gene>
    <name evidence="2" type="primary">RPL12C</name>
    <name evidence="2" type="ORF">MA16_Dca024488</name>
</gene>
<reference evidence="2 3" key="1">
    <citation type="journal article" date="2016" name="Sci. Rep.">
        <title>The Dendrobium catenatum Lindl. genome sequence provides insights into polysaccharide synthase, floral development and adaptive evolution.</title>
        <authorList>
            <person name="Zhang G.Q."/>
            <person name="Xu Q."/>
            <person name="Bian C."/>
            <person name="Tsai W.C."/>
            <person name="Yeh C.M."/>
            <person name="Liu K.W."/>
            <person name="Yoshida K."/>
            <person name="Zhang L.S."/>
            <person name="Chang S.B."/>
            <person name="Chen F."/>
            <person name="Shi Y."/>
            <person name="Su Y.Y."/>
            <person name="Zhang Y.Q."/>
            <person name="Chen L.J."/>
            <person name="Yin Y."/>
            <person name="Lin M."/>
            <person name="Huang H."/>
            <person name="Deng H."/>
            <person name="Wang Z.W."/>
            <person name="Zhu S.L."/>
            <person name="Zhao X."/>
            <person name="Deng C."/>
            <person name="Niu S.C."/>
            <person name="Huang J."/>
            <person name="Wang M."/>
            <person name="Liu G.H."/>
            <person name="Yang H.J."/>
            <person name="Xiao X.J."/>
            <person name="Hsiao Y.Y."/>
            <person name="Wu W.L."/>
            <person name="Chen Y.Y."/>
            <person name="Mitsuda N."/>
            <person name="Ohme-Takagi M."/>
            <person name="Luo Y.B."/>
            <person name="Van de Peer Y."/>
            <person name="Liu Z.J."/>
        </authorList>
    </citation>
    <scope>NUCLEOTIDE SEQUENCE [LARGE SCALE GENOMIC DNA]</scope>
    <source>
        <tissue evidence="2">The whole plant</tissue>
    </source>
</reference>
<dbReference type="STRING" id="906689.A0A2I0VA23"/>
<keyword evidence="2" id="KW-0689">Ribosomal protein</keyword>
<evidence type="ECO:0000256" key="1">
    <source>
        <dbReference type="SAM" id="MobiDB-lite"/>
    </source>
</evidence>
<sequence length="226" mass="24990">MADPEVDHGLAYNALGEIDILRSPFYKPDWESVEDYVNHILYYLVGMIDLQKPKTHWLIIGHPSPPPPPTTSPSTKVFGAIFLVRHHKEILGTCVFVGCSVDRKDPKDLQTKITQGDVEVLPEYSGSRSQKPNMHARDLEVIKADSTEALKPDMHVREEDPVTRGCNDGEGEGGREREEGAVSGVLETEGDAVECVADETASIVSELEDAFVIRWGFDGEDDGIVF</sequence>